<sequence>MDGVVLFGDMRGVLMLCSLGEEGLSLHRYPSLLRQVRPPSDTSSHSMSFSTLKVFLFILCSGFLKASRSCMSGSAFCVSYAFLTPGLKEKPHSL</sequence>
<name>A0A9Q0DIZ0_9TELE</name>
<keyword evidence="3" id="KW-1185">Reference proteome</keyword>
<evidence type="ECO:0000313" key="3">
    <source>
        <dbReference type="Proteomes" id="UP001148018"/>
    </source>
</evidence>
<gene>
    <name evidence="1" type="ORF">NHX12_011941</name>
    <name evidence="2" type="ORF">NHX12_011943</name>
</gene>
<evidence type="ECO:0000313" key="1">
    <source>
        <dbReference type="EMBL" id="KAJ3588348.1"/>
    </source>
</evidence>
<dbReference type="AlphaFoldDB" id="A0A9Q0DIZ0"/>
<dbReference type="Proteomes" id="UP001148018">
    <property type="component" value="Unassembled WGS sequence"/>
</dbReference>
<protein>
    <submittedName>
        <fullName evidence="1">Uncharacterized protein</fullName>
    </submittedName>
</protein>
<evidence type="ECO:0000313" key="2">
    <source>
        <dbReference type="EMBL" id="KAJ3588350.1"/>
    </source>
</evidence>
<organism evidence="1 3">
    <name type="scientific">Muraenolepis orangiensis</name>
    <name type="common">Patagonian moray cod</name>
    <dbReference type="NCBI Taxonomy" id="630683"/>
    <lineage>
        <taxon>Eukaryota</taxon>
        <taxon>Metazoa</taxon>
        <taxon>Chordata</taxon>
        <taxon>Craniata</taxon>
        <taxon>Vertebrata</taxon>
        <taxon>Euteleostomi</taxon>
        <taxon>Actinopterygii</taxon>
        <taxon>Neopterygii</taxon>
        <taxon>Teleostei</taxon>
        <taxon>Neoteleostei</taxon>
        <taxon>Acanthomorphata</taxon>
        <taxon>Zeiogadaria</taxon>
        <taxon>Gadariae</taxon>
        <taxon>Gadiformes</taxon>
        <taxon>Muraenolepidoidei</taxon>
        <taxon>Muraenolepididae</taxon>
        <taxon>Muraenolepis</taxon>
    </lineage>
</organism>
<comment type="caution">
    <text evidence="1">The sequence shown here is derived from an EMBL/GenBank/DDBJ whole genome shotgun (WGS) entry which is preliminary data.</text>
</comment>
<proteinExistence type="predicted"/>
<reference evidence="1" key="1">
    <citation type="submission" date="2022-07" db="EMBL/GenBank/DDBJ databases">
        <title>Chromosome-level genome of Muraenolepis orangiensis.</title>
        <authorList>
            <person name="Kim J."/>
        </authorList>
    </citation>
    <scope>NUCLEOTIDE SEQUENCE</scope>
    <source>
        <strain evidence="1">KU_S4_2022</strain>
        <tissue evidence="1">Muscle</tissue>
    </source>
</reference>
<accession>A0A9Q0DIZ0</accession>
<dbReference type="EMBL" id="JANIIK010000116">
    <property type="protein sequence ID" value="KAJ3588348.1"/>
    <property type="molecule type" value="Genomic_DNA"/>
</dbReference>
<dbReference type="EMBL" id="JANIIK010000116">
    <property type="protein sequence ID" value="KAJ3588350.1"/>
    <property type="molecule type" value="Genomic_DNA"/>
</dbReference>